<dbReference type="GO" id="GO:0005811">
    <property type="term" value="C:lipid droplet"/>
    <property type="evidence" value="ECO:0007669"/>
    <property type="project" value="InterPro"/>
</dbReference>
<dbReference type="Proteomes" id="UP000198915">
    <property type="component" value="Unassembled WGS sequence"/>
</dbReference>
<evidence type="ECO:0000259" key="5">
    <source>
        <dbReference type="Pfam" id="PF13243"/>
    </source>
</evidence>
<dbReference type="RefSeq" id="WP_175530507.1">
    <property type="nucleotide sequence ID" value="NZ_FORT01000004.1"/>
</dbReference>
<dbReference type="SUPFAM" id="SSF48239">
    <property type="entry name" value="Terpenoid cyclases/Protein prenyltransferases"/>
    <property type="match status" value="2"/>
</dbReference>
<dbReference type="InterPro" id="IPR002365">
    <property type="entry name" value="Terpene_synthase_CS"/>
</dbReference>
<keyword evidence="3" id="KW-0677">Repeat</keyword>
<dbReference type="InterPro" id="IPR032696">
    <property type="entry name" value="SQ_cyclase_C"/>
</dbReference>
<evidence type="ECO:0000256" key="1">
    <source>
        <dbReference type="ARBA" id="ARBA00004999"/>
    </source>
</evidence>
<dbReference type="NCBIfam" id="TIGR01507">
    <property type="entry name" value="hopene_cyclase"/>
    <property type="match status" value="1"/>
</dbReference>
<name>A0A1I3T260_9BACL</name>
<evidence type="ECO:0000313" key="8">
    <source>
        <dbReference type="Proteomes" id="UP000198915"/>
    </source>
</evidence>
<organism evidence="7 8">
    <name type="scientific">Brevibacillus centrosporus</name>
    <dbReference type="NCBI Taxonomy" id="54910"/>
    <lineage>
        <taxon>Bacteria</taxon>
        <taxon>Bacillati</taxon>
        <taxon>Bacillota</taxon>
        <taxon>Bacilli</taxon>
        <taxon>Bacillales</taxon>
        <taxon>Paenibacillaceae</taxon>
        <taxon>Brevibacillus</taxon>
    </lineage>
</organism>
<dbReference type="Gene3D" id="1.50.10.20">
    <property type="match status" value="2"/>
</dbReference>
<evidence type="ECO:0000256" key="3">
    <source>
        <dbReference type="ARBA" id="ARBA00022737"/>
    </source>
</evidence>
<gene>
    <name evidence="7" type="ORF">SAMN05518846_104348</name>
</gene>
<dbReference type="InterPro" id="IPR006400">
    <property type="entry name" value="Hopene-cyclase"/>
</dbReference>
<comment type="similarity">
    <text evidence="2">Belongs to the terpene cyclase/mutase family.</text>
</comment>
<evidence type="ECO:0000259" key="6">
    <source>
        <dbReference type="Pfam" id="PF13249"/>
    </source>
</evidence>
<dbReference type="STRING" id="1884381.SAMN05518846_104348"/>
<comment type="pathway">
    <text evidence="1">Secondary metabolite biosynthesis; hopanoid biosynthesis.</text>
</comment>
<dbReference type="SFLD" id="SFLDG01016">
    <property type="entry name" value="Prenyltransferase_Like_2"/>
    <property type="match status" value="1"/>
</dbReference>
<dbReference type="GO" id="GO:0016866">
    <property type="term" value="F:intramolecular transferase activity"/>
    <property type="evidence" value="ECO:0007669"/>
    <property type="project" value="InterPro"/>
</dbReference>
<dbReference type="PROSITE" id="PS01074">
    <property type="entry name" value="TERPENE_SYNTHASES"/>
    <property type="match status" value="1"/>
</dbReference>
<keyword evidence="8" id="KW-1185">Reference proteome</keyword>
<dbReference type="EMBL" id="FORT01000004">
    <property type="protein sequence ID" value="SFJ63776.1"/>
    <property type="molecule type" value="Genomic_DNA"/>
</dbReference>
<proteinExistence type="inferred from homology"/>
<protein>
    <submittedName>
        <fullName evidence="7">Sporulenol synthase</fullName>
    </submittedName>
</protein>
<evidence type="ECO:0000256" key="4">
    <source>
        <dbReference type="ARBA" id="ARBA00023235"/>
    </source>
</evidence>
<dbReference type="GO" id="GO:0016104">
    <property type="term" value="P:triterpenoid biosynthetic process"/>
    <property type="evidence" value="ECO:0007669"/>
    <property type="project" value="InterPro"/>
</dbReference>
<keyword evidence="4" id="KW-0413">Isomerase</keyword>
<dbReference type="PANTHER" id="PTHR11764">
    <property type="entry name" value="TERPENE CYCLASE/MUTASE FAMILY MEMBER"/>
    <property type="match status" value="1"/>
</dbReference>
<dbReference type="Pfam" id="PF13243">
    <property type="entry name" value="SQHop_cyclase_C"/>
    <property type="match status" value="1"/>
</dbReference>
<evidence type="ECO:0000313" key="7">
    <source>
        <dbReference type="EMBL" id="SFJ63776.1"/>
    </source>
</evidence>
<feature type="domain" description="Squalene cyclase C-terminal" evidence="5">
    <location>
        <begin position="310"/>
        <end position="626"/>
    </location>
</feature>
<dbReference type="InterPro" id="IPR008930">
    <property type="entry name" value="Terpenoid_cyclase/PrenylTrfase"/>
</dbReference>
<dbReference type="AlphaFoldDB" id="A0A1I3T260"/>
<dbReference type="NCBIfam" id="TIGR01787">
    <property type="entry name" value="squalene_cyclas"/>
    <property type="match status" value="1"/>
</dbReference>
<dbReference type="UniPathway" id="UPA00337"/>
<feature type="domain" description="Squalene cyclase N-terminal" evidence="6">
    <location>
        <begin position="8"/>
        <end position="299"/>
    </location>
</feature>
<reference evidence="8" key="1">
    <citation type="submission" date="2016-10" db="EMBL/GenBank/DDBJ databases">
        <authorList>
            <person name="Varghese N."/>
            <person name="Submissions S."/>
        </authorList>
    </citation>
    <scope>NUCLEOTIDE SEQUENCE [LARGE SCALE GENOMIC DNA]</scope>
    <source>
        <strain evidence="8">OK042</strain>
    </source>
</reference>
<dbReference type="InterPro" id="IPR018333">
    <property type="entry name" value="Squalene_cyclase"/>
</dbReference>
<dbReference type="Pfam" id="PF13249">
    <property type="entry name" value="SQHop_cyclase_N"/>
    <property type="match status" value="1"/>
</dbReference>
<sequence>MREVSAEIQRMQTILLQKQAQDGSWRFCLESGTLTDTHMIILLRTLGIHDEELMLGLANRIAGKQQPNGAWKLYTDEANGNLSATIDSYFALLFSGYLKKTDPRMEMAKSFIRANGGLNEANMLTKISAALTGQYQWPQHFMVPVELTLLPPTSPLSFYDFVGYARVHLAPMMIFADRKYVFHNPATPDLSDLYVGPAISPGIYPHRRIEQFAKDAQGFLASIHSFVRTLPFLPSVLREVSLRRLETYILERIEPDGTLYTYSTSTFLMIFALLAQGYPLQHPKITHAMQGLLAAVYRTSEDAHLQLATSAVWDTALLTYALQQSGIESSHPSLQRSLKYLLGKQQTTYGDWKIRNPHASPGGWGFSDQNTMNPDIDDTTAALRAIFAQAKADQATAAAWKRGLDWLMTMQNDDGGWPAFEKNTNSAVISQLPIEGSDTVSTDPSSADLTGRTLEFLGNYAGIRMNHPQVQKAVHWLLSEQRPDGSWYGRWGIAFLYGTWAALTGMMAAGVPADSEAVQKAVNWLIRQQNDDGGWGESCKSDEKKSYVALGVSTPSQTAWAVDALISVFPKPPPAVERGIQFLLQSKDRHDWTTAYPTGGGRPGGIYFAYHSYRWIWPLLALSHYRDKYGTNQPYS</sequence>
<evidence type="ECO:0000256" key="2">
    <source>
        <dbReference type="ARBA" id="ARBA00009755"/>
    </source>
</evidence>
<accession>A0A1I3T260</accession>
<dbReference type="PANTHER" id="PTHR11764:SF20">
    <property type="entry name" value="LANOSTEROL SYNTHASE"/>
    <property type="match status" value="1"/>
</dbReference>
<dbReference type="InterPro" id="IPR032697">
    <property type="entry name" value="SQ_cyclase_N"/>
</dbReference>